<reference evidence="2 3" key="1">
    <citation type="submission" date="2023-08" db="EMBL/GenBank/DDBJ databases">
        <title>Oxalobacteraceae gen .nov., isolated from river sludge outside the plant.</title>
        <authorList>
            <person name="Zhao S.Y."/>
        </authorList>
    </citation>
    <scope>NUCLEOTIDE SEQUENCE [LARGE SCALE GENOMIC DNA]</scope>
    <source>
        <strain evidence="2 3">R-40</strain>
    </source>
</reference>
<comment type="caution">
    <text evidence="2">The sequence shown here is derived from an EMBL/GenBank/DDBJ whole genome shotgun (WGS) entry which is preliminary data.</text>
</comment>
<evidence type="ECO:0000256" key="1">
    <source>
        <dbReference type="SAM" id="MobiDB-lite"/>
    </source>
</evidence>
<dbReference type="Proteomes" id="UP001225596">
    <property type="component" value="Unassembled WGS sequence"/>
</dbReference>
<evidence type="ECO:0008006" key="4">
    <source>
        <dbReference type="Google" id="ProtNLM"/>
    </source>
</evidence>
<accession>A0ABU1BN60</accession>
<feature type="compositionally biased region" description="Gly residues" evidence="1">
    <location>
        <begin position="8"/>
        <end position="37"/>
    </location>
</feature>
<evidence type="ECO:0000313" key="2">
    <source>
        <dbReference type="EMBL" id="MDQ9170447.1"/>
    </source>
</evidence>
<protein>
    <recommendedName>
        <fullName evidence="4">Lipoprotein</fullName>
    </recommendedName>
</protein>
<dbReference type="RefSeq" id="WP_338436368.1">
    <property type="nucleotide sequence ID" value="NZ_JAUYVH010000003.1"/>
</dbReference>
<feature type="region of interest" description="Disordered" evidence="1">
    <location>
        <begin position="8"/>
        <end position="44"/>
    </location>
</feature>
<proteinExistence type="predicted"/>
<gene>
    <name evidence="2" type="ORF">Q8A64_08485</name>
</gene>
<evidence type="ECO:0000313" key="3">
    <source>
        <dbReference type="Proteomes" id="UP001225596"/>
    </source>
</evidence>
<name>A0ABU1BN60_9BURK</name>
<organism evidence="2 3">
    <name type="scientific">Keguizhuia sedimenti</name>
    <dbReference type="NCBI Taxonomy" id="3064264"/>
    <lineage>
        <taxon>Bacteria</taxon>
        <taxon>Pseudomonadati</taxon>
        <taxon>Pseudomonadota</taxon>
        <taxon>Betaproteobacteria</taxon>
        <taxon>Burkholderiales</taxon>
        <taxon>Oxalobacteraceae</taxon>
        <taxon>Keguizhuia</taxon>
    </lineage>
</organism>
<dbReference type="EMBL" id="JAUYVH010000003">
    <property type="protein sequence ID" value="MDQ9170447.1"/>
    <property type="molecule type" value="Genomic_DNA"/>
</dbReference>
<sequence>MSFSLVACGGGGGGSNDGQSAGGQGPTSGGNSSGGQGASPPPAFSATLARAPADGETLNGTVTLEVRGSGIKNAELLPDTADVPRLGTFSINADNTVASLNLDTKTIPNGPVRLRIIAFNAPSGTAGASAITAMPARRWILQNDPAPTGTAEGRAAKCLQQGFPYTDMTDSLPVVCISAVPLSPPMEYAQCVANGYEFGTGYNDPGNGLPVLRDGRFISKLYCTPPAINGTVNPGCVCLQTK</sequence>
<keyword evidence="3" id="KW-1185">Reference proteome</keyword>